<dbReference type="PRINTS" id="PR00035">
    <property type="entry name" value="HTHGNTR"/>
</dbReference>
<keyword evidence="5" id="KW-0670">Pyruvate</keyword>
<dbReference type="Proteomes" id="UP000565576">
    <property type="component" value="Unassembled WGS sequence"/>
</dbReference>
<evidence type="ECO:0000256" key="3">
    <source>
        <dbReference type="ARBA" id="ARBA00023163"/>
    </source>
</evidence>
<keyword evidence="3" id="KW-0804">Transcription</keyword>
<dbReference type="GO" id="GO:0003677">
    <property type="term" value="F:DNA binding"/>
    <property type="evidence" value="ECO:0007669"/>
    <property type="project" value="UniProtKB-KW"/>
</dbReference>
<dbReference type="InterPro" id="IPR000524">
    <property type="entry name" value="Tscrpt_reg_HTH_GntR"/>
</dbReference>
<name>A0A7X0MD62_9HYPH</name>
<dbReference type="CDD" id="cd07377">
    <property type="entry name" value="WHTH_GntR"/>
    <property type="match status" value="1"/>
</dbReference>
<proteinExistence type="predicted"/>
<evidence type="ECO:0000256" key="2">
    <source>
        <dbReference type="ARBA" id="ARBA00023125"/>
    </source>
</evidence>
<organism evidence="5 6">
    <name type="scientific">Rhizobium lusitanum</name>
    <dbReference type="NCBI Taxonomy" id="293958"/>
    <lineage>
        <taxon>Bacteria</taxon>
        <taxon>Pseudomonadati</taxon>
        <taxon>Pseudomonadota</taxon>
        <taxon>Alphaproteobacteria</taxon>
        <taxon>Hyphomicrobiales</taxon>
        <taxon>Rhizobiaceae</taxon>
        <taxon>Rhizobium/Agrobacterium group</taxon>
        <taxon>Rhizobium</taxon>
    </lineage>
</organism>
<dbReference type="SUPFAM" id="SSF48008">
    <property type="entry name" value="GntR ligand-binding domain-like"/>
    <property type="match status" value="1"/>
</dbReference>
<accession>A0A7X0MD62</accession>
<gene>
    <name evidence="5" type="ORF">GGD46_003406</name>
</gene>
<dbReference type="InterPro" id="IPR036390">
    <property type="entry name" value="WH_DNA-bd_sf"/>
</dbReference>
<dbReference type="InterPro" id="IPR011711">
    <property type="entry name" value="GntR_C"/>
</dbReference>
<dbReference type="GO" id="GO:0003700">
    <property type="term" value="F:DNA-binding transcription factor activity"/>
    <property type="evidence" value="ECO:0007669"/>
    <property type="project" value="InterPro"/>
</dbReference>
<dbReference type="PROSITE" id="PS50949">
    <property type="entry name" value="HTH_GNTR"/>
    <property type="match status" value="1"/>
</dbReference>
<dbReference type="SMART" id="SM00895">
    <property type="entry name" value="FCD"/>
    <property type="match status" value="1"/>
</dbReference>
<evidence type="ECO:0000313" key="5">
    <source>
        <dbReference type="EMBL" id="MBB6486111.1"/>
    </source>
</evidence>
<dbReference type="SMART" id="SM00345">
    <property type="entry name" value="HTH_GNTR"/>
    <property type="match status" value="1"/>
</dbReference>
<keyword evidence="1" id="KW-0805">Transcription regulation</keyword>
<dbReference type="Gene3D" id="1.10.10.10">
    <property type="entry name" value="Winged helix-like DNA-binding domain superfamily/Winged helix DNA-binding domain"/>
    <property type="match status" value="1"/>
</dbReference>
<feature type="domain" description="HTH gntR-type" evidence="4">
    <location>
        <begin position="11"/>
        <end position="79"/>
    </location>
</feature>
<dbReference type="Pfam" id="PF00392">
    <property type="entry name" value="GntR"/>
    <property type="match status" value="1"/>
</dbReference>
<protein>
    <submittedName>
        <fullName evidence="5">GntR family transcriptional repressor for pyruvate dehydrogenase complex</fullName>
    </submittedName>
</protein>
<evidence type="ECO:0000256" key="1">
    <source>
        <dbReference type="ARBA" id="ARBA00023015"/>
    </source>
</evidence>
<comment type="caution">
    <text evidence="5">The sequence shown here is derived from an EMBL/GenBank/DDBJ whole genome shotgun (WGS) entry which is preliminary data.</text>
</comment>
<dbReference type="PANTHER" id="PTHR43537">
    <property type="entry name" value="TRANSCRIPTIONAL REGULATOR, GNTR FAMILY"/>
    <property type="match status" value="1"/>
</dbReference>
<dbReference type="InterPro" id="IPR036388">
    <property type="entry name" value="WH-like_DNA-bd_sf"/>
</dbReference>
<dbReference type="AlphaFoldDB" id="A0A7X0MD62"/>
<dbReference type="Pfam" id="PF07729">
    <property type="entry name" value="FCD"/>
    <property type="match status" value="1"/>
</dbReference>
<dbReference type="SUPFAM" id="SSF46785">
    <property type="entry name" value="Winged helix' DNA-binding domain"/>
    <property type="match status" value="1"/>
</dbReference>
<dbReference type="InterPro" id="IPR008920">
    <property type="entry name" value="TF_FadR/GntR_C"/>
</dbReference>
<keyword evidence="2" id="KW-0238">DNA-binding</keyword>
<sequence>MTMKLQAVSNRKLYLQIADQIREQIADGTARQGDQLPSERELASSLGVSRPTVREALIALEVAGLIDVRVGVGAFVSAPNQPVNSLPETGHSPLEVMAVRRLLEPAAAASAAENIDEAGKARLVAIAKRMRAETKSGSWSPENDRALHLTVAEGSGNALLRELLDQLWNSRSDDVDERFHRHLADMESVRQHIMADHDRVVKAIVAGDRQAARDAMDAHLAFVENAMLTIWD</sequence>
<reference evidence="5 6" key="1">
    <citation type="submission" date="2020-08" db="EMBL/GenBank/DDBJ databases">
        <title>Genomic Encyclopedia of Type Strains, Phase IV (KMG-V): Genome sequencing to study the core and pangenomes of soil and plant-associated prokaryotes.</title>
        <authorList>
            <person name="Whitman W."/>
        </authorList>
    </citation>
    <scope>NUCLEOTIDE SEQUENCE [LARGE SCALE GENOMIC DNA]</scope>
    <source>
        <strain evidence="5 6">SEMIA 4060</strain>
    </source>
</reference>
<dbReference type="EMBL" id="JACHBG010000007">
    <property type="protein sequence ID" value="MBB6486111.1"/>
    <property type="molecule type" value="Genomic_DNA"/>
</dbReference>
<dbReference type="PANTHER" id="PTHR43537:SF5">
    <property type="entry name" value="UXU OPERON TRANSCRIPTIONAL REGULATOR"/>
    <property type="match status" value="1"/>
</dbReference>
<dbReference type="RefSeq" id="WP_184705783.1">
    <property type="nucleotide sequence ID" value="NZ_JACHBG010000007.1"/>
</dbReference>
<evidence type="ECO:0000313" key="6">
    <source>
        <dbReference type="Proteomes" id="UP000565576"/>
    </source>
</evidence>
<evidence type="ECO:0000259" key="4">
    <source>
        <dbReference type="PROSITE" id="PS50949"/>
    </source>
</evidence>
<dbReference type="Gene3D" id="1.20.120.530">
    <property type="entry name" value="GntR ligand-binding domain-like"/>
    <property type="match status" value="1"/>
</dbReference>